<dbReference type="STRING" id="640081.Dsui_3161"/>
<dbReference type="FunFam" id="3.30.70.270:FF:000001">
    <property type="entry name" value="Diguanylate cyclase domain protein"/>
    <property type="match status" value="1"/>
</dbReference>
<name>G8QIN3_AZOOP</name>
<dbReference type="PANTHER" id="PTHR44757:SF2">
    <property type="entry name" value="BIOFILM ARCHITECTURE MAINTENANCE PROTEIN MBAA"/>
    <property type="match status" value="1"/>
</dbReference>
<dbReference type="InterPro" id="IPR000160">
    <property type="entry name" value="GGDEF_dom"/>
</dbReference>
<dbReference type="eggNOG" id="COG5001">
    <property type="taxonomic scope" value="Bacteria"/>
</dbReference>
<evidence type="ECO:0000256" key="2">
    <source>
        <dbReference type="SAM" id="Phobius"/>
    </source>
</evidence>
<dbReference type="Pfam" id="PF00563">
    <property type="entry name" value="EAL"/>
    <property type="match status" value="1"/>
</dbReference>
<dbReference type="NCBIfam" id="TIGR00229">
    <property type="entry name" value="sensory_box"/>
    <property type="match status" value="1"/>
</dbReference>
<reference evidence="7 8" key="1">
    <citation type="journal article" date="2012" name="J. Bacteriol.">
        <title>Complete genome sequence of the anaerobic perchlorate-reducing bacterium Azospira suillum strain PS.</title>
        <authorList>
            <person name="Byrne-Bailey K.G."/>
            <person name="Coates J.D."/>
        </authorList>
    </citation>
    <scope>NUCLEOTIDE SEQUENCE [LARGE SCALE GENOMIC DNA]</scope>
    <source>
        <strain evidence="8">ATCC BAA-33 / DSM 13638 / PS</strain>
    </source>
</reference>
<dbReference type="EMBL" id="CP003153">
    <property type="protein sequence ID" value="AEV27493.1"/>
    <property type="molecule type" value="Genomic_DNA"/>
</dbReference>
<dbReference type="InterPro" id="IPR000700">
    <property type="entry name" value="PAS-assoc_C"/>
</dbReference>
<dbReference type="SUPFAM" id="SSF55073">
    <property type="entry name" value="Nucleotide cyclase"/>
    <property type="match status" value="1"/>
</dbReference>
<dbReference type="InterPro" id="IPR000014">
    <property type="entry name" value="PAS"/>
</dbReference>
<keyword evidence="2" id="KW-0472">Membrane</keyword>
<dbReference type="Pfam" id="PF08448">
    <property type="entry name" value="PAS_4"/>
    <property type="match status" value="1"/>
</dbReference>
<feature type="transmembrane region" description="Helical" evidence="2">
    <location>
        <begin position="53"/>
        <end position="70"/>
    </location>
</feature>
<dbReference type="CDD" id="cd00130">
    <property type="entry name" value="PAS"/>
    <property type="match status" value="1"/>
</dbReference>
<dbReference type="SMART" id="SM00091">
    <property type="entry name" value="PAS"/>
    <property type="match status" value="1"/>
</dbReference>
<evidence type="ECO:0000313" key="7">
    <source>
        <dbReference type="EMBL" id="AEV27493.1"/>
    </source>
</evidence>
<evidence type="ECO:0000259" key="5">
    <source>
        <dbReference type="PROSITE" id="PS50883"/>
    </source>
</evidence>
<feature type="domain" description="PAS" evidence="3">
    <location>
        <begin position="87"/>
        <end position="157"/>
    </location>
</feature>
<evidence type="ECO:0000259" key="3">
    <source>
        <dbReference type="PROSITE" id="PS50112"/>
    </source>
</evidence>
<dbReference type="SUPFAM" id="SSF55785">
    <property type="entry name" value="PYP-like sensor domain (PAS domain)"/>
    <property type="match status" value="1"/>
</dbReference>
<feature type="domain" description="EAL" evidence="5">
    <location>
        <begin position="387"/>
        <end position="640"/>
    </location>
</feature>
<organism evidence="7 8">
    <name type="scientific">Azospira oryzae (strain ATCC BAA-33 / DSM 13638 / PS)</name>
    <name type="common">Dechlorosoma suillum</name>
    <dbReference type="NCBI Taxonomy" id="640081"/>
    <lineage>
        <taxon>Bacteria</taxon>
        <taxon>Pseudomonadati</taxon>
        <taxon>Pseudomonadota</taxon>
        <taxon>Betaproteobacteria</taxon>
        <taxon>Rhodocyclales</taxon>
        <taxon>Rhodocyclaceae</taxon>
        <taxon>Azospira</taxon>
    </lineage>
</organism>
<dbReference type="InterPro" id="IPR052155">
    <property type="entry name" value="Biofilm_reg_signaling"/>
</dbReference>
<keyword evidence="2" id="KW-1133">Transmembrane helix</keyword>
<dbReference type="Gene3D" id="3.30.70.270">
    <property type="match status" value="1"/>
</dbReference>
<dbReference type="CDD" id="cd01948">
    <property type="entry name" value="EAL"/>
    <property type="match status" value="1"/>
</dbReference>
<dbReference type="RefSeq" id="WP_014238173.1">
    <property type="nucleotide sequence ID" value="NC_016616.1"/>
</dbReference>
<sequence length="640" mass="71506">MKPPAPAAPSPNGQAGLVAGLYGLLAALWIALSDRLAALVAGDTAQLTLIQNYKGWAFVAITCTLLFFLVRRSLSRLQGSYRALAESEALYESLVQVMPQCLYRMDRESRITFANRALERHLGKPREAILGHSPREVYPADLAAKYRQDDLRVLQGETLNLIEEMVSLDSEQRKRYIEIVKTPTYAPDGSINGIQGIFWDITARKSAEEQIEYLAHHDPLTDLPNRVLLRDRFLQAQGQAARSANRVAILFLDLDHFKLVNDTLGHPIGDRLLQAVAERLRRGVRETDTISRQGGDEFVIVLPELADPESAGSIAGKLMEQMHEPVRVNGHRLNVTFSLGIALYPDDGEDFDTLMKKADTAMYSAKEAGRNTLRFFTAAMNVEAAARLKLQNRLQRALEKEELVLYYQPQFDLASGRILGTEALLRWRDPERGLVPPGEFIPVAEDTGLIGPIGEWVIGEACRELRRWHEAGATDLTMAVNLSPVQFRRSRLVEIAARALQENRLPAECLEFELTESLLIREDAAILETLTALKGLGVKLSIDDFGTGYSSLAYLKRFNVDKLKIDQSFIRELCSNPDDEAIVSAVITMARQLRLRTVAEGVENAEQATMLRRFDCDEVQGFLFGRPMPAADFQALLGHR</sequence>
<dbReference type="CDD" id="cd01949">
    <property type="entry name" value="GGDEF"/>
    <property type="match status" value="1"/>
</dbReference>
<dbReference type="AlphaFoldDB" id="G8QIN3"/>
<dbReference type="InterPro" id="IPR035919">
    <property type="entry name" value="EAL_sf"/>
</dbReference>
<proteinExistence type="predicted"/>
<dbReference type="InterPro" id="IPR035965">
    <property type="entry name" value="PAS-like_dom_sf"/>
</dbReference>
<evidence type="ECO:0000259" key="6">
    <source>
        <dbReference type="PROSITE" id="PS50887"/>
    </source>
</evidence>
<comment type="catalytic activity">
    <reaction evidence="1">
        <text>3',3'-c-di-GMP + H2O = 5'-phosphoguanylyl(3'-&gt;5')guanosine + H(+)</text>
        <dbReference type="Rhea" id="RHEA:24902"/>
        <dbReference type="ChEBI" id="CHEBI:15377"/>
        <dbReference type="ChEBI" id="CHEBI:15378"/>
        <dbReference type="ChEBI" id="CHEBI:58754"/>
        <dbReference type="ChEBI" id="CHEBI:58805"/>
        <dbReference type="EC" id="3.1.4.52"/>
    </reaction>
    <physiologicalReaction direction="left-to-right" evidence="1">
        <dbReference type="Rhea" id="RHEA:24903"/>
    </physiologicalReaction>
</comment>
<dbReference type="Gene3D" id="3.20.20.450">
    <property type="entry name" value="EAL domain"/>
    <property type="match status" value="1"/>
</dbReference>
<gene>
    <name evidence="7" type="ordered locus">Dsui_3161</name>
</gene>
<dbReference type="PROSITE" id="PS50887">
    <property type="entry name" value="GGDEF"/>
    <property type="match status" value="1"/>
</dbReference>
<dbReference type="InterPro" id="IPR029787">
    <property type="entry name" value="Nucleotide_cyclase"/>
</dbReference>
<dbReference type="OrthoDB" id="9813903at2"/>
<dbReference type="PANTHER" id="PTHR44757">
    <property type="entry name" value="DIGUANYLATE CYCLASE DGCP"/>
    <property type="match status" value="1"/>
</dbReference>
<dbReference type="HOGENOM" id="CLU_000445_70_49_4"/>
<dbReference type="GO" id="GO:0071732">
    <property type="term" value="P:cellular response to nitric oxide"/>
    <property type="evidence" value="ECO:0007669"/>
    <property type="project" value="UniProtKB-ARBA"/>
</dbReference>
<protein>
    <submittedName>
        <fullName evidence="7">PAS domain S-box/diguanylate cyclase (GGDEF) domain-containing protein</fullName>
    </submittedName>
</protein>
<dbReference type="SMART" id="SM00052">
    <property type="entry name" value="EAL"/>
    <property type="match status" value="1"/>
</dbReference>
<dbReference type="SUPFAM" id="SSF141868">
    <property type="entry name" value="EAL domain-like"/>
    <property type="match status" value="1"/>
</dbReference>
<dbReference type="KEGG" id="dsu:Dsui_3161"/>
<feature type="transmembrane region" description="Helical" evidence="2">
    <location>
        <begin position="12"/>
        <end position="32"/>
    </location>
</feature>
<dbReference type="InterPro" id="IPR013656">
    <property type="entry name" value="PAS_4"/>
</dbReference>
<dbReference type="Gene3D" id="3.30.450.20">
    <property type="entry name" value="PAS domain"/>
    <property type="match status" value="1"/>
</dbReference>
<dbReference type="GO" id="GO:0071111">
    <property type="term" value="F:cyclic-guanylate-specific phosphodiesterase activity"/>
    <property type="evidence" value="ECO:0007669"/>
    <property type="project" value="UniProtKB-EC"/>
</dbReference>
<dbReference type="InterPro" id="IPR043128">
    <property type="entry name" value="Rev_trsase/Diguanyl_cyclase"/>
</dbReference>
<evidence type="ECO:0000313" key="8">
    <source>
        <dbReference type="Proteomes" id="UP000005633"/>
    </source>
</evidence>
<dbReference type="InterPro" id="IPR001633">
    <property type="entry name" value="EAL_dom"/>
</dbReference>
<dbReference type="PROSITE" id="PS50113">
    <property type="entry name" value="PAC"/>
    <property type="match status" value="1"/>
</dbReference>
<feature type="domain" description="GGDEF" evidence="6">
    <location>
        <begin position="245"/>
        <end position="378"/>
    </location>
</feature>
<dbReference type="SMART" id="SM00267">
    <property type="entry name" value="GGDEF"/>
    <property type="match status" value="1"/>
</dbReference>
<feature type="domain" description="PAC" evidence="4">
    <location>
        <begin position="161"/>
        <end position="213"/>
    </location>
</feature>
<evidence type="ECO:0000256" key="1">
    <source>
        <dbReference type="ARBA" id="ARBA00051114"/>
    </source>
</evidence>
<dbReference type="Pfam" id="PF00990">
    <property type="entry name" value="GGDEF"/>
    <property type="match status" value="1"/>
</dbReference>
<dbReference type="eggNOG" id="COG3829">
    <property type="taxonomic scope" value="Bacteria"/>
</dbReference>
<dbReference type="Proteomes" id="UP000005633">
    <property type="component" value="Chromosome"/>
</dbReference>
<dbReference type="PROSITE" id="PS50883">
    <property type="entry name" value="EAL"/>
    <property type="match status" value="1"/>
</dbReference>
<evidence type="ECO:0000259" key="4">
    <source>
        <dbReference type="PROSITE" id="PS50113"/>
    </source>
</evidence>
<accession>G8QIN3</accession>
<dbReference type="PROSITE" id="PS50112">
    <property type="entry name" value="PAS"/>
    <property type="match status" value="1"/>
</dbReference>
<keyword evidence="2" id="KW-0812">Transmembrane</keyword>
<dbReference type="NCBIfam" id="TIGR00254">
    <property type="entry name" value="GGDEF"/>
    <property type="match status" value="1"/>
</dbReference>
<dbReference type="FunFam" id="3.20.20.450:FF:000001">
    <property type="entry name" value="Cyclic di-GMP phosphodiesterase yahA"/>
    <property type="match status" value="1"/>
</dbReference>